<accession>F4NT30</accession>
<dbReference type="InParanoid" id="F4NT30"/>
<reference evidence="1 2" key="1">
    <citation type="submission" date="2009-12" db="EMBL/GenBank/DDBJ databases">
        <title>The draft genome of Batrachochytrium dendrobatidis.</title>
        <authorList>
            <consortium name="US DOE Joint Genome Institute (JGI-PGF)"/>
            <person name="Kuo A."/>
            <person name="Salamov A."/>
            <person name="Schmutz J."/>
            <person name="Lucas S."/>
            <person name="Pitluck S."/>
            <person name="Rosenblum E."/>
            <person name="Stajich J."/>
            <person name="Eisen M."/>
            <person name="Grigoriev I.V."/>
        </authorList>
    </citation>
    <scope>NUCLEOTIDE SEQUENCE [LARGE SCALE GENOMIC DNA]</scope>
    <source>
        <strain evidence="2">JAM81 / FGSC 10211</strain>
    </source>
</reference>
<dbReference type="Proteomes" id="UP000007241">
    <property type="component" value="Unassembled WGS sequence"/>
</dbReference>
<sequence>MSKYLQIRQFIAQDRFALKSYFLTRKTRVLHRMARQVANLGRRGKSDKDFEDIRIARRKNKTGEVEQKTNKAERLPLHKPRPYIGFVIGYVGFTHNQGISGTIMALKRLLYSNIRYVRVLVQHISGMQLICQSPSIWRKGKLEVEQMSRMWNVLEQKYEHLLYIFVQE</sequence>
<dbReference type="HOGENOM" id="CLU_1586160_0_0_1"/>
<name>F4NT30_BATDJ</name>
<protein>
    <submittedName>
        <fullName evidence="1">Uncharacterized protein</fullName>
    </submittedName>
</protein>
<evidence type="ECO:0000313" key="2">
    <source>
        <dbReference type="Proteomes" id="UP000007241"/>
    </source>
</evidence>
<dbReference type="RefSeq" id="XP_006675282.1">
    <property type="nucleotide sequence ID" value="XM_006675219.1"/>
</dbReference>
<dbReference type="AlphaFoldDB" id="F4NT30"/>
<dbReference type="EMBL" id="GL882879">
    <property type="protein sequence ID" value="EGF83075.1"/>
    <property type="molecule type" value="Genomic_DNA"/>
</dbReference>
<evidence type="ECO:0000313" key="1">
    <source>
        <dbReference type="EMBL" id="EGF83075.1"/>
    </source>
</evidence>
<organism evidence="1 2">
    <name type="scientific">Batrachochytrium dendrobatidis (strain JAM81 / FGSC 10211)</name>
    <name type="common">Frog chytrid fungus</name>
    <dbReference type="NCBI Taxonomy" id="684364"/>
    <lineage>
        <taxon>Eukaryota</taxon>
        <taxon>Fungi</taxon>
        <taxon>Fungi incertae sedis</taxon>
        <taxon>Chytridiomycota</taxon>
        <taxon>Chytridiomycota incertae sedis</taxon>
        <taxon>Chytridiomycetes</taxon>
        <taxon>Rhizophydiales</taxon>
        <taxon>Rhizophydiales incertae sedis</taxon>
        <taxon>Batrachochytrium</taxon>
    </lineage>
</organism>
<dbReference type="GeneID" id="18237649"/>
<keyword evidence="2" id="KW-1185">Reference proteome</keyword>
<gene>
    <name evidence="1" type="ORF">BATDEDRAFT_21419</name>
</gene>
<proteinExistence type="predicted"/>